<protein>
    <submittedName>
        <fullName evidence="8">Very short patch repair endonuclease</fullName>
    </submittedName>
</protein>
<evidence type="ECO:0000256" key="2">
    <source>
        <dbReference type="ARBA" id="ARBA00022759"/>
    </source>
</evidence>
<dbReference type="EMBL" id="JAPFQI010000020">
    <property type="protein sequence ID" value="MCW8087698.1"/>
    <property type="molecule type" value="Genomic_DNA"/>
</dbReference>
<dbReference type="Pfam" id="PF03852">
    <property type="entry name" value="Vsr"/>
    <property type="match status" value="1"/>
</dbReference>
<reference evidence="8 9" key="1">
    <citation type="submission" date="2022-10" db="EMBL/GenBank/DDBJ databases">
        <title>Roseococcus glaciei nov., sp. nov., isolated from glacier.</title>
        <authorList>
            <person name="Liu Q."/>
            <person name="Xin Y.-H."/>
        </authorList>
    </citation>
    <scope>NUCLEOTIDE SEQUENCE [LARGE SCALE GENOMIC DNA]</scope>
    <source>
        <strain evidence="8 9">MDT2-1-1</strain>
    </source>
</reference>
<sequence length="170" mass="18227">MNLTHLGRAAGAAAHAPLRLTGPEQATLDALLRAGLGPLRCHAVELRGTPDLVLDSHRVCVFVHGCFWHHHRGCQLARVPTTNRAFWEAKFARNQARDAAVLTALQAQGWRTIMVRECATRRMQATRLGAELKRLLESGATHAEITSGPPDPAAAGSHLSAGTSPSQLPA</sequence>
<dbReference type="InterPro" id="IPR011335">
    <property type="entry name" value="Restrct_endonuc-II-like"/>
</dbReference>
<keyword evidence="5" id="KW-0234">DNA repair</keyword>
<feature type="compositionally biased region" description="Polar residues" evidence="7">
    <location>
        <begin position="160"/>
        <end position="170"/>
    </location>
</feature>
<evidence type="ECO:0000256" key="7">
    <source>
        <dbReference type="SAM" id="MobiDB-lite"/>
    </source>
</evidence>
<dbReference type="GO" id="GO:0004519">
    <property type="term" value="F:endonuclease activity"/>
    <property type="evidence" value="ECO:0007669"/>
    <property type="project" value="UniProtKB-KW"/>
</dbReference>
<evidence type="ECO:0000256" key="6">
    <source>
        <dbReference type="ARBA" id="ARBA00029466"/>
    </source>
</evidence>
<dbReference type="Proteomes" id="UP001526430">
    <property type="component" value="Unassembled WGS sequence"/>
</dbReference>
<evidence type="ECO:0000313" key="8">
    <source>
        <dbReference type="EMBL" id="MCW8087698.1"/>
    </source>
</evidence>
<evidence type="ECO:0000313" key="9">
    <source>
        <dbReference type="Proteomes" id="UP001526430"/>
    </source>
</evidence>
<gene>
    <name evidence="8" type="ORF">OF850_18975</name>
</gene>
<dbReference type="Gene3D" id="3.40.960.10">
    <property type="entry name" value="VSR Endonuclease"/>
    <property type="match status" value="1"/>
</dbReference>
<comment type="caution">
    <text evidence="8">The sequence shown here is derived from an EMBL/GenBank/DDBJ whole genome shotgun (WGS) entry which is preliminary data.</text>
</comment>
<keyword evidence="9" id="KW-1185">Reference proteome</keyword>
<dbReference type="RefSeq" id="WP_301591905.1">
    <property type="nucleotide sequence ID" value="NZ_JAPFQI010000020.1"/>
</dbReference>
<feature type="region of interest" description="Disordered" evidence="7">
    <location>
        <begin position="142"/>
        <end position="170"/>
    </location>
</feature>
<evidence type="ECO:0000256" key="1">
    <source>
        <dbReference type="ARBA" id="ARBA00022722"/>
    </source>
</evidence>
<dbReference type="SUPFAM" id="SSF52980">
    <property type="entry name" value="Restriction endonuclease-like"/>
    <property type="match status" value="1"/>
</dbReference>
<keyword evidence="4" id="KW-0378">Hydrolase</keyword>
<organism evidence="8 9">
    <name type="scientific">Sabulicella glaciei</name>
    <dbReference type="NCBI Taxonomy" id="2984948"/>
    <lineage>
        <taxon>Bacteria</taxon>
        <taxon>Pseudomonadati</taxon>
        <taxon>Pseudomonadota</taxon>
        <taxon>Alphaproteobacteria</taxon>
        <taxon>Acetobacterales</taxon>
        <taxon>Acetobacteraceae</taxon>
        <taxon>Sabulicella</taxon>
    </lineage>
</organism>
<proteinExistence type="inferred from homology"/>
<keyword evidence="3" id="KW-0227">DNA damage</keyword>
<comment type="similarity">
    <text evidence="6">Belongs to the Vsr family.</text>
</comment>
<evidence type="ECO:0000256" key="4">
    <source>
        <dbReference type="ARBA" id="ARBA00022801"/>
    </source>
</evidence>
<name>A0ABT3P0J0_9PROT</name>
<accession>A0ABT3P0J0</accession>
<keyword evidence="1" id="KW-0540">Nuclease</keyword>
<keyword evidence="2 8" id="KW-0255">Endonuclease</keyword>
<evidence type="ECO:0000256" key="3">
    <source>
        <dbReference type="ARBA" id="ARBA00022763"/>
    </source>
</evidence>
<evidence type="ECO:0000256" key="5">
    <source>
        <dbReference type="ARBA" id="ARBA00023204"/>
    </source>
</evidence>
<dbReference type="InterPro" id="IPR004603">
    <property type="entry name" value="DNA_mismatch_endonuc_vsr"/>
</dbReference>